<dbReference type="SUPFAM" id="SSF49265">
    <property type="entry name" value="Fibronectin type III"/>
    <property type="match status" value="2"/>
</dbReference>
<dbReference type="InParanoid" id="A7T5D6"/>
<evidence type="ECO:0000256" key="2">
    <source>
        <dbReference type="ARBA" id="ARBA00023157"/>
    </source>
</evidence>
<dbReference type="SMART" id="SM00060">
    <property type="entry name" value="FN3"/>
    <property type="match status" value="2"/>
</dbReference>
<evidence type="ECO:0000259" key="3">
    <source>
        <dbReference type="PROSITE" id="PS50853"/>
    </source>
</evidence>
<dbReference type="PANTHER" id="PTHR44170:SF56">
    <property type="entry name" value="FIBRONECTIN TYPE-III DOMAIN-CONTAINING PROTEIN"/>
    <property type="match status" value="1"/>
</dbReference>
<gene>
    <name evidence="4" type="ORF">NEMVEDRAFT_v1g222556</name>
</gene>
<dbReference type="PhylomeDB" id="A7T5D6"/>
<dbReference type="FunFam" id="2.60.40.10:FF:000028">
    <property type="entry name" value="Neuronal cell adhesion molecule"/>
    <property type="match status" value="1"/>
</dbReference>
<dbReference type="Gene3D" id="2.60.40.10">
    <property type="entry name" value="Immunoglobulins"/>
    <property type="match status" value="2"/>
</dbReference>
<keyword evidence="5" id="KW-1185">Reference proteome</keyword>
<keyword evidence="1" id="KW-0677">Repeat</keyword>
<evidence type="ECO:0000256" key="1">
    <source>
        <dbReference type="ARBA" id="ARBA00022737"/>
    </source>
</evidence>
<dbReference type="Pfam" id="PF00041">
    <property type="entry name" value="fn3"/>
    <property type="match status" value="2"/>
</dbReference>
<dbReference type="EMBL" id="DS471134">
    <property type="protein sequence ID" value="EDO28829.1"/>
    <property type="molecule type" value="Genomic_DNA"/>
</dbReference>
<evidence type="ECO:0000313" key="4">
    <source>
        <dbReference type="EMBL" id="EDO28829.1"/>
    </source>
</evidence>
<sequence length="296" mass="33120">MSFIIITDILNDMKAYQNLSFCSHIRYHLAAPDCPPSSSNFKAMTSTSIRVTWSTLPETCTNGIVRKYVISYHKDGGSNETTEVPTTSFEINNLAKYTKYTIKVRGYTVKEGPWSTPGVARTKPDVLTLVIVHCAHHAHCASEDPAIPWSTFKSTLFDHFTGVNFFFFPESFSFLTGSIMIILSVPEGIPTISTIAPGSSTSVNLTWTFTATDKIYGEFQGFNITYKEEGGGTLYKTTNHTTRSCIITGLKKFTYYEVSVSVRNHVFNGPFSTTRRVRTDEDGEPLHVTFHRNLLI</sequence>
<reference evidence="4 5" key="1">
    <citation type="journal article" date="2007" name="Science">
        <title>Sea anemone genome reveals ancestral eumetazoan gene repertoire and genomic organization.</title>
        <authorList>
            <person name="Putnam N.H."/>
            <person name="Srivastava M."/>
            <person name="Hellsten U."/>
            <person name="Dirks B."/>
            <person name="Chapman J."/>
            <person name="Salamov A."/>
            <person name="Terry A."/>
            <person name="Shapiro H."/>
            <person name="Lindquist E."/>
            <person name="Kapitonov V.V."/>
            <person name="Jurka J."/>
            <person name="Genikhovich G."/>
            <person name="Grigoriev I.V."/>
            <person name="Lucas S.M."/>
            <person name="Steele R.E."/>
            <person name="Finnerty J.R."/>
            <person name="Technau U."/>
            <person name="Martindale M.Q."/>
            <person name="Rokhsar D.S."/>
        </authorList>
    </citation>
    <scope>NUCLEOTIDE SEQUENCE [LARGE SCALE GENOMIC DNA]</scope>
    <source>
        <strain evidence="5">CH2 X CH6</strain>
    </source>
</reference>
<keyword evidence="2" id="KW-1015">Disulfide bond</keyword>
<evidence type="ECO:0000313" key="5">
    <source>
        <dbReference type="Proteomes" id="UP000001593"/>
    </source>
</evidence>
<dbReference type="PROSITE" id="PS50853">
    <property type="entry name" value="FN3"/>
    <property type="match status" value="2"/>
</dbReference>
<dbReference type="InterPro" id="IPR003961">
    <property type="entry name" value="FN3_dom"/>
</dbReference>
<accession>A7T5D6</accession>
<dbReference type="AlphaFoldDB" id="A7T5D6"/>
<dbReference type="InterPro" id="IPR036116">
    <property type="entry name" value="FN3_sf"/>
</dbReference>
<feature type="domain" description="Fibronectin type-III" evidence="3">
    <location>
        <begin position="186"/>
        <end position="282"/>
    </location>
</feature>
<dbReference type="CDD" id="cd00063">
    <property type="entry name" value="FN3"/>
    <property type="match status" value="2"/>
</dbReference>
<proteinExistence type="predicted"/>
<protein>
    <recommendedName>
        <fullName evidence="3">Fibronectin type-III domain-containing protein</fullName>
    </recommendedName>
</protein>
<dbReference type="HOGENOM" id="CLU_941045_0_0_1"/>
<dbReference type="Proteomes" id="UP000001593">
    <property type="component" value="Unassembled WGS sequence"/>
</dbReference>
<organism evidence="4 5">
    <name type="scientific">Nematostella vectensis</name>
    <name type="common">Starlet sea anemone</name>
    <dbReference type="NCBI Taxonomy" id="45351"/>
    <lineage>
        <taxon>Eukaryota</taxon>
        <taxon>Metazoa</taxon>
        <taxon>Cnidaria</taxon>
        <taxon>Anthozoa</taxon>
        <taxon>Hexacorallia</taxon>
        <taxon>Actiniaria</taxon>
        <taxon>Edwardsiidae</taxon>
        <taxon>Nematostella</taxon>
    </lineage>
</organism>
<dbReference type="PANTHER" id="PTHR44170">
    <property type="entry name" value="PROTEIN SIDEKICK"/>
    <property type="match status" value="1"/>
</dbReference>
<dbReference type="InterPro" id="IPR013783">
    <property type="entry name" value="Ig-like_fold"/>
</dbReference>
<name>A7T5D6_NEMVE</name>
<feature type="domain" description="Fibronectin type-III" evidence="3">
    <location>
        <begin position="35"/>
        <end position="125"/>
    </location>
</feature>
<dbReference type="STRING" id="45351.A7T5D6"/>